<name>A0A127Q7N1_9BURK</name>
<protein>
    <recommendedName>
        <fullName evidence="5">Transmembrane protein</fullName>
    </recommendedName>
</protein>
<dbReference type="InterPro" id="IPR018682">
    <property type="entry name" value="DUF2167_membr"/>
</dbReference>
<evidence type="ECO:0008006" key="5">
    <source>
        <dbReference type="Google" id="ProtNLM"/>
    </source>
</evidence>
<evidence type="ECO:0000313" key="4">
    <source>
        <dbReference type="Proteomes" id="UP000074561"/>
    </source>
</evidence>
<dbReference type="Proteomes" id="UP000074561">
    <property type="component" value="Chromosome"/>
</dbReference>
<evidence type="ECO:0000313" key="3">
    <source>
        <dbReference type="EMBL" id="AMP06079.1"/>
    </source>
</evidence>
<dbReference type="EMBL" id="CP013234">
    <property type="protein sequence ID" value="AMP06079.1"/>
    <property type="molecule type" value="Genomic_DNA"/>
</dbReference>
<evidence type="ECO:0000256" key="1">
    <source>
        <dbReference type="SAM" id="MobiDB-lite"/>
    </source>
</evidence>
<keyword evidence="2" id="KW-0812">Transmembrane</keyword>
<reference evidence="3 4" key="1">
    <citation type="submission" date="2015-11" db="EMBL/GenBank/DDBJ databases">
        <title>Exploring the genomic traits of fungus-feeding bacterial genus Collimonas.</title>
        <authorList>
            <person name="Song C."/>
            <person name="Schmidt R."/>
            <person name="de Jager V."/>
            <person name="Krzyzanowska D."/>
            <person name="Jongedijk E."/>
            <person name="Cankar K."/>
            <person name="Beekwilder J."/>
            <person name="van Veen A."/>
            <person name="de Boer W."/>
            <person name="van Veen J.A."/>
            <person name="Garbeva P."/>
        </authorList>
    </citation>
    <scope>NUCLEOTIDE SEQUENCE [LARGE SCALE GENOMIC DNA]</scope>
    <source>
        <strain evidence="3 4">Ter91</strain>
    </source>
</reference>
<organism evidence="3 4">
    <name type="scientific">Collimonas pratensis</name>
    <dbReference type="NCBI Taxonomy" id="279113"/>
    <lineage>
        <taxon>Bacteria</taxon>
        <taxon>Pseudomonadati</taxon>
        <taxon>Pseudomonadota</taxon>
        <taxon>Betaproteobacteria</taxon>
        <taxon>Burkholderiales</taxon>
        <taxon>Oxalobacteraceae</taxon>
        <taxon>Collimonas</taxon>
    </lineage>
</organism>
<evidence type="ECO:0000256" key="2">
    <source>
        <dbReference type="SAM" id="Phobius"/>
    </source>
</evidence>
<gene>
    <name evidence="3" type="ORF">CPter91_3758</name>
</gene>
<dbReference type="KEGG" id="cpra:CPter91_3758"/>
<feature type="transmembrane region" description="Helical" evidence="2">
    <location>
        <begin position="252"/>
        <end position="280"/>
    </location>
</feature>
<keyword evidence="2" id="KW-0472">Membrane</keyword>
<keyword evidence="2" id="KW-1133">Transmembrane helix</keyword>
<dbReference type="Pfam" id="PF09935">
    <property type="entry name" value="DUF2167"/>
    <property type="match status" value="1"/>
</dbReference>
<feature type="region of interest" description="Disordered" evidence="1">
    <location>
        <begin position="306"/>
        <end position="332"/>
    </location>
</feature>
<dbReference type="AlphaFoldDB" id="A0A127Q7N1"/>
<dbReference type="STRING" id="279113.CPter91_3758"/>
<proteinExistence type="predicted"/>
<accession>A0A127Q7N1</accession>
<dbReference type="PATRIC" id="fig|279113.9.peg.3731"/>
<sequence length="332" mass="35483">MVALVAAFIASTCLAQTAETQAEIKAAAAEAKKVLVEGPSKIELSDQATFSLPQDYGFVPAAAAARYLRAIGNVIDDKSLVGVIVPTTKGGDWFATVEFTKEGYVRDDDARDWKADDMLQSLREGTEQGNASRKERGIPEMEVGGWAEAPTYDSTTHRLLWSLIVRDKGAVANDAQTGVNYRTLALGRDGYLTLTMVTGLSSLAADKPIANNLLAAIDYHQGKRYADFTASTDHVAEYGLAALVVGVAAKKIGLIAVIAAFAAKFFKIGLLAVLAFGAAIKRFFKREPKPAPMSVNQVDVDESPFARHQFPQAAPDSKPERPADAADPANHA</sequence>